<feature type="transmembrane region" description="Helical" evidence="2">
    <location>
        <begin position="341"/>
        <end position="364"/>
    </location>
</feature>
<protein>
    <recommendedName>
        <fullName evidence="5">O-antigen ligase</fullName>
    </recommendedName>
</protein>
<keyword evidence="2" id="KW-1133">Transmembrane helix</keyword>
<feature type="transmembrane region" description="Helical" evidence="2">
    <location>
        <begin position="195"/>
        <end position="214"/>
    </location>
</feature>
<feature type="transmembrane region" description="Helical" evidence="2">
    <location>
        <begin position="124"/>
        <end position="144"/>
    </location>
</feature>
<feature type="transmembrane region" description="Helical" evidence="2">
    <location>
        <begin position="156"/>
        <end position="189"/>
    </location>
</feature>
<proteinExistence type="predicted"/>
<evidence type="ECO:0000313" key="4">
    <source>
        <dbReference type="Proteomes" id="UP001575652"/>
    </source>
</evidence>
<comment type="caution">
    <text evidence="3">The sequence shown here is derived from an EMBL/GenBank/DDBJ whole genome shotgun (WGS) entry which is preliminary data.</text>
</comment>
<keyword evidence="2" id="KW-0812">Transmembrane</keyword>
<evidence type="ECO:0008006" key="5">
    <source>
        <dbReference type="Google" id="ProtNLM"/>
    </source>
</evidence>
<name>A0ABV4UKY3_9MICC</name>
<feature type="transmembrane region" description="Helical" evidence="2">
    <location>
        <begin position="21"/>
        <end position="48"/>
    </location>
</feature>
<keyword evidence="4" id="KW-1185">Reference proteome</keyword>
<dbReference type="EMBL" id="JBHDLJ010000003">
    <property type="protein sequence ID" value="MFB0833961.1"/>
    <property type="molecule type" value="Genomic_DNA"/>
</dbReference>
<feature type="transmembrane region" description="Helical" evidence="2">
    <location>
        <begin position="68"/>
        <end position="87"/>
    </location>
</feature>
<feature type="transmembrane region" description="Helical" evidence="2">
    <location>
        <begin position="99"/>
        <end position="118"/>
    </location>
</feature>
<feature type="transmembrane region" description="Helical" evidence="2">
    <location>
        <begin position="371"/>
        <end position="389"/>
    </location>
</feature>
<feature type="transmembrane region" description="Helical" evidence="2">
    <location>
        <begin position="226"/>
        <end position="251"/>
    </location>
</feature>
<sequence>MTLSDQRNQILALKVPTGTRIYAGLVALLSGVTFTPISALTWGLLLALPVLPRAIRFAYSQYSVYRRALPLTALALATAPLLSMLALQADSGRDFSVTMALAQTAQILSTLALGAAVIWCTKSIRITTFLALWSIGLILAIPLAPGRFEENPWKFGLALPATLIVSLISTKLGSGVFLPAMCLLAVISIRSDYRSWIALLLIITLIYLVVRARLTQSPRRRLRRGSLIAIGSILLATPLFFLSEILASGLFGRGIAERSQTQADLGGNVFIGGRPEWLSALSLFQREPWGHGLGIVPSTTDYQIAVSAIPVADPRLTELTTIAQYFRSGYFEFHSILWGSWSHFGVAGLLIAISLLFACYAALLDASARRIASVPAVIGVSVVVLSMVLDILFSPFSVTKIAVGLACLSLLHKSTTANREKNDPKTTATFQRNNHHEK</sequence>
<gene>
    <name evidence="3" type="ORF">ACETWP_05105</name>
</gene>
<dbReference type="Proteomes" id="UP001575652">
    <property type="component" value="Unassembled WGS sequence"/>
</dbReference>
<evidence type="ECO:0000256" key="2">
    <source>
        <dbReference type="SAM" id="Phobius"/>
    </source>
</evidence>
<keyword evidence="2" id="KW-0472">Membrane</keyword>
<accession>A0ABV4UKY3</accession>
<evidence type="ECO:0000256" key="1">
    <source>
        <dbReference type="SAM" id="MobiDB-lite"/>
    </source>
</evidence>
<organism evidence="3 4">
    <name type="scientific">Arthrobacter halodurans</name>
    <dbReference type="NCBI Taxonomy" id="516699"/>
    <lineage>
        <taxon>Bacteria</taxon>
        <taxon>Bacillati</taxon>
        <taxon>Actinomycetota</taxon>
        <taxon>Actinomycetes</taxon>
        <taxon>Micrococcales</taxon>
        <taxon>Micrococcaceae</taxon>
        <taxon>Arthrobacter</taxon>
    </lineage>
</organism>
<reference evidence="3 4" key="1">
    <citation type="submission" date="2024-09" db="EMBL/GenBank/DDBJ databases">
        <authorList>
            <person name="Salinas-Garcia M.A."/>
            <person name="Prieme A."/>
        </authorList>
    </citation>
    <scope>NUCLEOTIDE SEQUENCE [LARGE SCALE GENOMIC DNA]</scope>
    <source>
        <strain evidence="3 4">DSM 21081</strain>
    </source>
</reference>
<feature type="region of interest" description="Disordered" evidence="1">
    <location>
        <begin position="419"/>
        <end position="438"/>
    </location>
</feature>
<evidence type="ECO:0000313" key="3">
    <source>
        <dbReference type="EMBL" id="MFB0833961.1"/>
    </source>
</evidence>
<dbReference type="RefSeq" id="WP_373971136.1">
    <property type="nucleotide sequence ID" value="NZ_JBHDLJ010000003.1"/>
</dbReference>